<dbReference type="Proteomes" id="UP001595843">
    <property type="component" value="Unassembled WGS sequence"/>
</dbReference>
<dbReference type="PANTHER" id="PTHR11070">
    <property type="entry name" value="UVRD / RECB / PCRA DNA HELICASE FAMILY MEMBER"/>
    <property type="match status" value="1"/>
</dbReference>
<name>A0ABV8JBT3_9BACL</name>
<dbReference type="InterPro" id="IPR014017">
    <property type="entry name" value="DNA_helicase_UvrD-like_C"/>
</dbReference>
<dbReference type="SUPFAM" id="SSF52540">
    <property type="entry name" value="P-loop containing nucleoside triphosphate hydrolases"/>
    <property type="match status" value="1"/>
</dbReference>
<dbReference type="Pfam" id="PF08378">
    <property type="entry name" value="NERD"/>
    <property type="match status" value="1"/>
</dbReference>
<dbReference type="Pfam" id="PF13245">
    <property type="entry name" value="AAA_19"/>
    <property type="match status" value="1"/>
</dbReference>
<protein>
    <submittedName>
        <fullName evidence="7">DEAD/DEAH box helicase</fullName>
    </submittedName>
</protein>
<feature type="domain" description="UvrD-like helicase C-terminal" evidence="6">
    <location>
        <begin position="424"/>
        <end position="542"/>
    </location>
</feature>
<keyword evidence="2" id="KW-0378">Hydrolase</keyword>
<gene>
    <name evidence="7" type="ORF">ACFOUO_03290</name>
</gene>
<evidence type="ECO:0000256" key="3">
    <source>
        <dbReference type="ARBA" id="ARBA00022806"/>
    </source>
</evidence>
<sequence>MAQMIPDRIRKSATAGEKRLFFTFQEYLPEEYLVYYEPDIGGRRPDFVVIGPDLGLVVLEVKDYTRKTLLSLNPDQWTLQTRDEETRTVRSPLKQARENAFRIADRLKKDADLVRTEGKHSLQLKFPYGYGVVMTRWSREAMVKGGLYTVLEPKWVLTGEEIDPEHEKFSAILLRKKLEGMFSVRFSFQERINRIDLQRIRYHLFPEVRIGGEARRVPYQEHILLTLDDLETMDLHQERLAKQIGDGHRLIRGVAGSGKTLILASRACLLAKENPGWRILVLCFNISLARWIHHMIDRKLNEPEILPNFNGGDEKEHRKEEAPNIEVRHFHDWLSRDLGLSEGKIPAFLENPDQFSKKPTRYDAILIDEGQDFEPEWYTLASRMLNPETGSLLIVEDRAQSIYRRRRSYRQDTGLDFRGRSRILSVNYRNTAPIIRFAWDFYRAHVSVEEKGKSSEGDVEIIVPQSTARTGPDPVVRRFRSSSEEMAFVAESIHRLRRQDGVSLSEIMILYRVRQFQGEKPVDAILEGLRKQGISYRWISENRQTKRDYDPGEPSVKVSTIQSGKGLDAEAVFLVDAHRMPLPGEEDPEREAALFYIALTRARRRLTITYSGDSFFTPYLDTLAKPNISPY</sequence>
<accession>A0ABV8JBT3</accession>
<evidence type="ECO:0000259" key="5">
    <source>
        <dbReference type="Pfam" id="PF08378"/>
    </source>
</evidence>
<dbReference type="InterPro" id="IPR027417">
    <property type="entry name" value="P-loop_NTPase"/>
</dbReference>
<feature type="domain" description="UvrD-like helicase C-terminal" evidence="6">
    <location>
        <begin position="552"/>
        <end position="611"/>
    </location>
</feature>
<keyword evidence="3 7" id="KW-0347">Helicase</keyword>
<comment type="caution">
    <text evidence="7">The sequence shown here is derived from an EMBL/GenBank/DDBJ whole genome shotgun (WGS) entry which is preliminary data.</text>
</comment>
<dbReference type="InterPro" id="IPR011528">
    <property type="entry name" value="NERD"/>
</dbReference>
<dbReference type="Pfam" id="PF13361">
    <property type="entry name" value="UvrD_C"/>
    <property type="match status" value="2"/>
</dbReference>
<organism evidence="7 8">
    <name type="scientific">Salinithrix halophila</name>
    <dbReference type="NCBI Taxonomy" id="1485204"/>
    <lineage>
        <taxon>Bacteria</taxon>
        <taxon>Bacillati</taxon>
        <taxon>Bacillota</taxon>
        <taxon>Bacilli</taxon>
        <taxon>Bacillales</taxon>
        <taxon>Thermoactinomycetaceae</taxon>
        <taxon>Salinithrix</taxon>
    </lineage>
</organism>
<evidence type="ECO:0000313" key="8">
    <source>
        <dbReference type="Proteomes" id="UP001595843"/>
    </source>
</evidence>
<dbReference type="InterPro" id="IPR000212">
    <property type="entry name" value="DNA_helicase_UvrD/REP"/>
</dbReference>
<evidence type="ECO:0000256" key="4">
    <source>
        <dbReference type="ARBA" id="ARBA00022840"/>
    </source>
</evidence>
<reference evidence="8" key="1">
    <citation type="journal article" date="2019" name="Int. J. Syst. Evol. Microbiol.">
        <title>The Global Catalogue of Microorganisms (GCM) 10K type strain sequencing project: providing services to taxonomists for standard genome sequencing and annotation.</title>
        <authorList>
            <consortium name="The Broad Institute Genomics Platform"/>
            <consortium name="The Broad Institute Genome Sequencing Center for Infectious Disease"/>
            <person name="Wu L."/>
            <person name="Ma J."/>
        </authorList>
    </citation>
    <scope>NUCLEOTIDE SEQUENCE [LARGE SCALE GENOMIC DNA]</scope>
    <source>
        <strain evidence="8">IBRC-M 10813</strain>
    </source>
</reference>
<keyword evidence="8" id="KW-1185">Reference proteome</keyword>
<evidence type="ECO:0000256" key="2">
    <source>
        <dbReference type="ARBA" id="ARBA00022801"/>
    </source>
</evidence>
<dbReference type="RefSeq" id="WP_380702117.1">
    <property type="nucleotide sequence ID" value="NZ_JBHSAP010000007.1"/>
</dbReference>
<evidence type="ECO:0000313" key="7">
    <source>
        <dbReference type="EMBL" id="MFC4075828.1"/>
    </source>
</evidence>
<evidence type="ECO:0000256" key="1">
    <source>
        <dbReference type="ARBA" id="ARBA00022741"/>
    </source>
</evidence>
<dbReference type="Gene3D" id="3.40.50.300">
    <property type="entry name" value="P-loop containing nucleotide triphosphate hydrolases"/>
    <property type="match status" value="2"/>
</dbReference>
<evidence type="ECO:0000259" key="6">
    <source>
        <dbReference type="Pfam" id="PF13361"/>
    </source>
</evidence>
<keyword evidence="1" id="KW-0547">Nucleotide-binding</keyword>
<dbReference type="GO" id="GO:0004386">
    <property type="term" value="F:helicase activity"/>
    <property type="evidence" value="ECO:0007669"/>
    <property type="project" value="UniProtKB-KW"/>
</dbReference>
<dbReference type="PANTHER" id="PTHR11070:SF2">
    <property type="entry name" value="ATP-DEPENDENT DNA HELICASE SRS2"/>
    <property type="match status" value="1"/>
</dbReference>
<proteinExistence type="predicted"/>
<feature type="domain" description="NERD" evidence="5">
    <location>
        <begin position="14"/>
        <end position="109"/>
    </location>
</feature>
<keyword evidence="4" id="KW-0067">ATP-binding</keyword>
<dbReference type="EMBL" id="JBHSAP010000007">
    <property type="protein sequence ID" value="MFC4075828.1"/>
    <property type="molecule type" value="Genomic_DNA"/>
</dbReference>